<reference evidence="2 3" key="1">
    <citation type="submission" date="2019-02" db="EMBL/GenBank/DDBJ databases">
        <title>Arundinibacter roseus gen. nov., sp. nov., a new member of the family Cytophagaceae.</title>
        <authorList>
            <person name="Szuroczki S."/>
            <person name="Khayer B."/>
            <person name="Sproer C."/>
            <person name="Toumi M."/>
            <person name="Szabo A."/>
            <person name="Felfoldi T."/>
            <person name="Schumann P."/>
            <person name="Toth E."/>
        </authorList>
    </citation>
    <scope>NUCLEOTIDE SEQUENCE [LARGE SCALE GENOMIC DNA]</scope>
    <source>
        <strain evidence="2 3">DMA-k-7a</strain>
    </source>
</reference>
<keyword evidence="1" id="KW-0732">Signal</keyword>
<accession>A0A4R4KGI7</accession>
<dbReference type="OrthoDB" id="5496093at2"/>
<protein>
    <recommendedName>
        <fullName evidence="4">Septum formation inhibitor Maf</fullName>
    </recommendedName>
</protein>
<evidence type="ECO:0000256" key="1">
    <source>
        <dbReference type="SAM" id="SignalP"/>
    </source>
</evidence>
<dbReference type="Proteomes" id="UP000295706">
    <property type="component" value="Unassembled WGS sequence"/>
</dbReference>
<organism evidence="2 3">
    <name type="scientific">Arundinibacter roseus</name>
    <dbReference type="NCBI Taxonomy" id="2070510"/>
    <lineage>
        <taxon>Bacteria</taxon>
        <taxon>Pseudomonadati</taxon>
        <taxon>Bacteroidota</taxon>
        <taxon>Cytophagia</taxon>
        <taxon>Cytophagales</taxon>
        <taxon>Spirosomataceae</taxon>
        <taxon>Arundinibacter</taxon>
    </lineage>
</organism>
<dbReference type="AlphaFoldDB" id="A0A4R4KGI7"/>
<feature type="signal peptide" evidence="1">
    <location>
        <begin position="1"/>
        <end position="20"/>
    </location>
</feature>
<proteinExistence type="predicted"/>
<feature type="chain" id="PRO_5020997304" description="Septum formation inhibitor Maf" evidence="1">
    <location>
        <begin position="21"/>
        <end position="307"/>
    </location>
</feature>
<evidence type="ECO:0008006" key="4">
    <source>
        <dbReference type="Google" id="ProtNLM"/>
    </source>
</evidence>
<evidence type="ECO:0000313" key="2">
    <source>
        <dbReference type="EMBL" id="TDB65996.1"/>
    </source>
</evidence>
<dbReference type="PROSITE" id="PS51257">
    <property type="entry name" value="PROKAR_LIPOPROTEIN"/>
    <property type="match status" value="1"/>
</dbReference>
<keyword evidence="3" id="KW-1185">Reference proteome</keyword>
<dbReference type="EMBL" id="SMJU01000005">
    <property type="protein sequence ID" value="TDB65996.1"/>
    <property type="molecule type" value="Genomic_DNA"/>
</dbReference>
<gene>
    <name evidence="2" type="ORF">EZE20_09545</name>
</gene>
<sequence>MKFKYSFTLLFLIAFLFVGCGKDSSGEEEVPQAFREYWYKGQAEISRYTLSQGHYGAANPGEAVLIFVTEDFRTDAQVKLESDEKRRATSVLKLNAIRRFVTGIYDYSLYSSVFTPIQTTKFGHSLKVTMSAQDWCGQTYTQLNLKKDSYDVMGRSYFEKNATEDFSIDAAWLEDELWTRLRINPESLPTGETTVIPATYAARLTGQKLEPQPAVGTRQAYAGADFKGISLLQYSLQYPNAGRMLTLIYEQQFPHEIVGWEENYTSGGKMLTTRATRTHTERTDYWTHNAPADTTLRQQLGVQGFTF</sequence>
<comment type="caution">
    <text evidence="2">The sequence shown here is derived from an EMBL/GenBank/DDBJ whole genome shotgun (WGS) entry which is preliminary data.</text>
</comment>
<dbReference type="RefSeq" id="WP_132116921.1">
    <property type="nucleotide sequence ID" value="NZ_SMJU01000005.1"/>
</dbReference>
<name>A0A4R4KGI7_9BACT</name>
<evidence type="ECO:0000313" key="3">
    <source>
        <dbReference type="Proteomes" id="UP000295706"/>
    </source>
</evidence>